<evidence type="ECO:0000313" key="1">
    <source>
        <dbReference type="EMBL" id="GLL05951.1"/>
    </source>
</evidence>
<comment type="caution">
    <text evidence="1">The sequence shown here is derived from an EMBL/GenBank/DDBJ whole genome shotgun (WGS) entry which is preliminary data.</text>
</comment>
<organism evidence="1 2">
    <name type="scientific">Dactylosporangium matsuzakiense</name>
    <dbReference type="NCBI Taxonomy" id="53360"/>
    <lineage>
        <taxon>Bacteria</taxon>
        <taxon>Bacillati</taxon>
        <taxon>Actinomycetota</taxon>
        <taxon>Actinomycetes</taxon>
        <taxon>Micromonosporales</taxon>
        <taxon>Micromonosporaceae</taxon>
        <taxon>Dactylosporangium</taxon>
    </lineage>
</organism>
<keyword evidence="2" id="KW-1185">Reference proteome</keyword>
<gene>
    <name evidence="1" type="ORF">GCM10017581_076990</name>
</gene>
<protein>
    <submittedName>
        <fullName evidence="1">Uncharacterized protein</fullName>
    </submittedName>
</protein>
<dbReference type="AlphaFoldDB" id="A0A9W6NR63"/>
<proteinExistence type="predicted"/>
<evidence type="ECO:0000313" key="2">
    <source>
        <dbReference type="Proteomes" id="UP001143480"/>
    </source>
</evidence>
<accession>A0A9W6NR63</accession>
<dbReference type="Proteomes" id="UP001143480">
    <property type="component" value="Unassembled WGS sequence"/>
</dbReference>
<sequence length="144" mass="15995">MIAPMPMAELPARVWRDDEWARIKLGYAARDMDEKWNVFIEDQTAFVHRSWTGNGIYEASFAAVDDGGWRICAAVVESEPARYRRRADRHDRVMLELVLSAIVLGEPAAELRAELVALAMEASGLTNVPAGALLRSALGLRTGR</sequence>
<reference evidence="1" key="1">
    <citation type="journal article" date="2014" name="Int. J. Syst. Evol. Microbiol.">
        <title>Complete genome sequence of Corynebacterium casei LMG S-19264T (=DSM 44701T), isolated from a smear-ripened cheese.</title>
        <authorList>
            <consortium name="US DOE Joint Genome Institute (JGI-PGF)"/>
            <person name="Walter F."/>
            <person name="Albersmeier A."/>
            <person name="Kalinowski J."/>
            <person name="Ruckert C."/>
        </authorList>
    </citation>
    <scope>NUCLEOTIDE SEQUENCE</scope>
    <source>
        <strain evidence="1">VKM Ac-1321</strain>
    </source>
</reference>
<reference evidence="1" key="2">
    <citation type="submission" date="2023-01" db="EMBL/GenBank/DDBJ databases">
        <authorList>
            <person name="Sun Q."/>
            <person name="Evtushenko L."/>
        </authorList>
    </citation>
    <scope>NUCLEOTIDE SEQUENCE</scope>
    <source>
        <strain evidence="1">VKM Ac-1321</strain>
    </source>
</reference>
<dbReference type="EMBL" id="BSFP01000066">
    <property type="protein sequence ID" value="GLL05951.1"/>
    <property type="molecule type" value="Genomic_DNA"/>
</dbReference>
<name>A0A9W6NR63_9ACTN</name>